<dbReference type="RefSeq" id="WP_168935772.1">
    <property type="nucleotide sequence ID" value="NZ_CAUCYA010000151.1"/>
</dbReference>
<organism evidence="1 2">
    <name type="scientific">Desulfovibrio piger</name>
    <dbReference type="NCBI Taxonomy" id="901"/>
    <lineage>
        <taxon>Bacteria</taxon>
        <taxon>Pseudomonadati</taxon>
        <taxon>Thermodesulfobacteriota</taxon>
        <taxon>Desulfovibrionia</taxon>
        <taxon>Desulfovibrionales</taxon>
        <taxon>Desulfovibrionaceae</taxon>
        <taxon>Desulfovibrio</taxon>
    </lineage>
</organism>
<protein>
    <submittedName>
        <fullName evidence="1">Uncharacterized protein</fullName>
    </submittedName>
</protein>
<sequence>MQKSSWHYWQQWRQRFSLQRDVHFDQGILSNDYCRDCRYCCGPQDCATPFPMKLLPSQQHAHLEKDFFLLAPDTACLDDRGCKSCGPEGCLLPRQRRPVACSLFPLVLLDTGLYLYKICPAVFFLPLDRWLVMAREAVNWLVTLAPEDLKQLAIHIPEAIVRERFIDLELPLPFSPRMPDPASQPVQG</sequence>
<name>A0A848CAZ1_9BACT</name>
<comment type="caution">
    <text evidence="1">The sequence shown here is derived from an EMBL/GenBank/DDBJ whole genome shotgun (WGS) entry which is preliminary data.</text>
</comment>
<evidence type="ECO:0000313" key="1">
    <source>
        <dbReference type="EMBL" id="NME52412.1"/>
    </source>
</evidence>
<dbReference type="AlphaFoldDB" id="A0A848CAZ1"/>
<dbReference type="Proteomes" id="UP000522333">
    <property type="component" value="Unassembled WGS sequence"/>
</dbReference>
<dbReference type="EMBL" id="JABAFY010000026">
    <property type="protein sequence ID" value="NME52412.1"/>
    <property type="molecule type" value="Genomic_DNA"/>
</dbReference>
<proteinExistence type="predicted"/>
<gene>
    <name evidence="1" type="ORF">HF854_07710</name>
</gene>
<accession>A0A848CAZ1</accession>
<reference evidence="1 2" key="1">
    <citation type="submission" date="2020-04" db="EMBL/GenBank/DDBJ databases">
        <authorList>
            <person name="Hitch T.C.A."/>
            <person name="Wylensek D."/>
            <person name="Clavel T."/>
        </authorList>
    </citation>
    <scope>NUCLEOTIDE SEQUENCE [LARGE SCALE GENOMIC DNA]</scope>
    <source>
        <strain evidence="1 2">PG-251-APC-1</strain>
    </source>
</reference>
<evidence type="ECO:0000313" key="2">
    <source>
        <dbReference type="Proteomes" id="UP000522333"/>
    </source>
</evidence>